<name>C4F9E9_9ACTN</name>
<dbReference type="EMBL" id="ABXH02000013">
    <property type="protein sequence ID" value="EEP44637.1"/>
    <property type="molecule type" value="Genomic_DNA"/>
</dbReference>
<gene>
    <name evidence="1" type="ORF">COLINT_02683</name>
</gene>
<dbReference type="AlphaFoldDB" id="C4F9E9"/>
<evidence type="ECO:0000313" key="2">
    <source>
        <dbReference type="Proteomes" id="UP000003295"/>
    </source>
</evidence>
<sequence>MQASLLVGSMKLESVMRNAQATFLLACAFCLPRSRGAGQSGTVDRE</sequence>
<dbReference type="Proteomes" id="UP000003295">
    <property type="component" value="Unassembled WGS sequence"/>
</dbReference>
<dbReference type="HOGENOM" id="CLU_3182454_0_0_11"/>
<comment type="caution">
    <text evidence="1">The sequence shown here is derived from an EMBL/GenBank/DDBJ whole genome shotgun (WGS) entry which is preliminary data.</text>
</comment>
<accession>C4F9E9</accession>
<dbReference type="STRING" id="521003.COLINT_02683"/>
<proteinExistence type="predicted"/>
<evidence type="ECO:0000313" key="1">
    <source>
        <dbReference type="EMBL" id="EEP44637.1"/>
    </source>
</evidence>
<organism evidence="1 2">
    <name type="scientific">Collinsella intestinalis DSM 13280</name>
    <dbReference type="NCBI Taxonomy" id="521003"/>
    <lineage>
        <taxon>Bacteria</taxon>
        <taxon>Bacillati</taxon>
        <taxon>Actinomycetota</taxon>
        <taxon>Coriobacteriia</taxon>
        <taxon>Coriobacteriales</taxon>
        <taxon>Coriobacteriaceae</taxon>
        <taxon>Collinsella</taxon>
    </lineage>
</organism>
<protein>
    <submittedName>
        <fullName evidence="1">Uncharacterized protein</fullName>
    </submittedName>
</protein>
<reference evidence="1 2" key="1">
    <citation type="submission" date="2009-04" db="EMBL/GenBank/DDBJ databases">
        <authorList>
            <person name="Weinstock G."/>
            <person name="Sodergren E."/>
            <person name="Clifton S."/>
            <person name="Fulton L."/>
            <person name="Fulton B."/>
            <person name="Courtney L."/>
            <person name="Fronick C."/>
            <person name="Harrison M."/>
            <person name="Strong C."/>
            <person name="Farmer C."/>
            <person name="Delahaunty K."/>
            <person name="Markovic C."/>
            <person name="Hall O."/>
            <person name="Minx P."/>
            <person name="Tomlinson C."/>
            <person name="Mitreva M."/>
            <person name="Nelson J."/>
            <person name="Hou S."/>
            <person name="Wollam A."/>
            <person name="Pepin K.H."/>
            <person name="Johnson M."/>
            <person name="Bhonagiri V."/>
            <person name="Nash W.E."/>
            <person name="Warren W."/>
            <person name="Chinwalla A."/>
            <person name="Mardis E.R."/>
            <person name="Wilson R.K."/>
        </authorList>
    </citation>
    <scope>NUCLEOTIDE SEQUENCE [LARGE SCALE GENOMIC DNA]</scope>
    <source>
        <strain evidence="1 2">DSM 13280</strain>
    </source>
</reference>